<evidence type="ECO:0000313" key="3">
    <source>
        <dbReference type="Proteomes" id="UP001501509"/>
    </source>
</evidence>
<name>A0ABN3PEM1_9ACTN</name>
<feature type="region of interest" description="Disordered" evidence="1">
    <location>
        <begin position="1"/>
        <end position="22"/>
    </location>
</feature>
<feature type="compositionally biased region" description="Basic residues" evidence="1">
    <location>
        <begin position="53"/>
        <end position="72"/>
    </location>
</feature>
<dbReference type="RefSeq" id="WP_344538628.1">
    <property type="nucleotide sequence ID" value="NZ_BAAATD010000001.1"/>
</dbReference>
<reference evidence="2 3" key="1">
    <citation type="journal article" date="2019" name="Int. J. Syst. Evol. Microbiol.">
        <title>The Global Catalogue of Microorganisms (GCM) 10K type strain sequencing project: providing services to taxonomists for standard genome sequencing and annotation.</title>
        <authorList>
            <consortium name="The Broad Institute Genomics Platform"/>
            <consortium name="The Broad Institute Genome Sequencing Center for Infectious Disease"/>
            <person name="Wu L."/>
            <person name="Ma J."/>
        </authorList>
    </citation>
    <scope>NUCLEOTIDE SEQUENCE [LARGE SCALE GENOMIC DNA]</scope>
    <source>
        <strain evidence="2 3">JCM 6833</strain>
    </source>
</reference>
<organism evidence="2 3">
    <name type="scientific">Actinomadura fulvescens</name>
    <dbReference type="NCBI Taxonomy" id="46160"/>
    <lineage>
        <taxon>Bacteria</taxon>
        <taxon>Bacillati</taxon>
        <taxon>Actinomycetota</taxon>
        <taxon>Actinomycetes</taxon>
        <taxon>Streptosporangiales</taxon>
        <taxon>Thermomonosporaceae</taxon>
        <taxon>Actinomadura</taxon>
    </lineage>
</organism>
<keyword evidence="3" id="KW-1185">Reference proteome</keyword>
<evidence type="ECO:0000313" key="2">
    <source>
        <dbReference type="EMBL" id="GAA2581999.1"/>
    </source>
</evidence>
<protein>
    <submittedName>
        <fullName evidence="2">Uncharacterized protein</fullName>
    </submittedName>
</protein>
<feature type="region of interest" description="Disordered" evidence="1">
    <location>
        <begin position="39"/>
        <end position="154"/>
    </location>
</feature>
<proteinExistence type="predicted"/>
<feature type="compositionally biased region" description="Basic and acidic residues" evidence="1">
    <location>
        <begin position="1"/>
        <end position="21"/>
    </location>
</feature>
<evidence type="ECO:0000256" key="1">
    <source>
        <dbReference type="SAM" id="MobiDB-lite"/>
    </source>
</evidence>
<accession>A0ABN3PEM1</accession>
<sequence length="154" mass="16562">MAADRPRRADLTATHTRDLHQRAAKAARAALAAFNAAVTNTDPLTGLQAPSRRCGHPVKRRGPAPKERRRSRFAPAAATPDPGSDLARFLSKHTRDGALLRRLHPQGSSSMSRQSDDPTRPNVAAVTRRSVRDHNCDAHAVADGVSPASSTPDR</sequence>
<dbReference type="EMBL" id="BAAATD010000001">
    <property type="protein sequence ID" value="GAA2581999.1"/>
    <property type="molecule type" value="Genomic_DNA"/>
</dbReference>
<gene>
    <name evidence="2" type="ORF">GCM10010411_13380</name>
</gene>
<comment type="caution">
    <text evidence="2">The sequence shown here is derived from an EMBL/GenBank/DDBJ whole genome shotgun (WGS) entry which is preliminary data.</text>
</comment>
<dbReference type="Proteomes" id="UP001501509">
    <property type="component" value="Unassembled WGS sequence"/>
</dbReference>